<keyword evidence="1" id="KW-0472">Membrane</keyword>
<feature type="transmembrane region" description="Helical" evidence="1">
    <location>
        <begin position="129"/>
        <end position="146"/>
    </location>
</feature>
<keyword evidence="1" id="KW-0812">Transmembrane</keyword>
<organism evidence="2 3">
    <name type="scientific">Chryseobacterium carnipullorum</name>
    <dbReference type="NCBI Taxonomy" id="1124835"/>
    <lineage>
        <taxon>Bacteria</taxon>
        <taxon>Pseudomonadati</taxon>
        <taxon>Bacteroidota</taxon>
        <taxon>Flavobacteriia</taxon>
        <taxon>Flavobacteriales</taxon>
        <taxon>Weeksellaceae</taxon>
        <taxon>Chryseobacterium group</taxon>
        <taxon>Chryseobacterium</taxon>
    </lineage>
</organism>
<dbReference type="AlphaFoldDB" id="A0A376ER92"/>
<evidence type="ECO:0000313" key="2">
    <source>
        <dbReference type="EMBL" id="STD13135.1"/>
    </source>
</evidence>
<proteinExistence type="predicted"/>
<feature type="transmembrane region" description="Helical" evidence="1">
    <location>
        <begin position="152"/>
        <end position="170"/>
    </location>
</feature>
<dbReference type="RefSeq" id="WP_128125018.1">
    <property type="nucleotide sequence ID" value="NZ_UFVQ01000003.1"/>
</dbReference>
<dbReference type="STRING" id="297244.SAMN05421639_10566"/>
<sequence>MQTKYPQKPGIDFILKQAFFYWNKTLFFQLVFSIFYFGIFFSVLFFLDGKYGVLTQYLETAKNINQGMNASEQILKMQSNPGIIYFSWALIGTLVFLFPLNIGFYHIYRKIDLKEKLELGDLLVGYNGLNFFKYIGYYIFWLFVYIYTSQTIILGVVWVFITIFVAPLMFFTNKRIFEAISLNFQALKRYFLEILVCVIVAVFFKYVGFMLFFVGGLFTFPFWNAMIYSLYKTIFSEKKLNFK</sequence>
<evidence type="ECO:0000256" key="1">
    <source>
        <dbReference type="SAM" id="Phobius"/>
    </source>
</evidence>
<accession>A0A376ER92</accession>
<evidence type="ECO:0000313" key="3">
    <source>
        <dbReference type="Proteomes" id="UP000255224"/>
    </source>
</evidence>
<reference evidence="2 3" key="1">
    <citation type="submission" date="2018-06" db="EMBL/GenBank/DDBJ databases">
        <authorList>
            <consortium name="Pathogen Informatics"/>
            <person name="Doyle S."/>
        </authorList>
    </citation>
    <scope>NUCLEOTIDE SEQUENCE [LARGE SCALE GENOMIC DNA]</scope>
    <source>
        <strain evidence="2 3">NCTC13533</strain>
    </source>
</reference>
<keyword evidence="1" id="KW-1133">Transmembrane helix</keyword>
<feature type="transmembrane region" description="Helical" evidence="1">
    <location>
        <begin position="26"/>
        <end position="47"/>
    </location>
</feature>
<dbReference type="Proteomes" id="UP000255224">
    <property type="component" value="Unassembled WGS sequence"/>
</dbReference>
<feature type="transmembrane region" description="Helical" evidence="1">
    <location>
        <begin position="83"/>
        <end position="108"/>
    </location>
</feature>
<feature type="transmembrane region" description="Helical" evidence="1">
    <location>
        <begin position="190"/>
        <end position="207"/>
    </location>
</feature>
<gene>
    <name evidence="2" type="ORF">NCTC13533_05355</name>
</gene>
<name>A0A376ER92_CHRCU</name>
<dbReference type="EMBL" id="UFVQ01000003">
    <property type="protein sequence ID" value="STD13135.1"/>
    <property type="molecule type" value="Genomic_DNA"/>
</dbReference>
<protein>
    <submittedName>
        <fullName evidence="2">Predicted integral membrane protein</fullName>
    </submittedName>
</protein>